<reference evidence="1 2" key="1">
    <citation type="submission" date="2019-06" db="EMBL/GenBank/DDBJ databases">
        <title>Whole genome shotgun sequence of Corynebacterium flavescens NBRC 14136.</title>
        <authorList>
            <person name="Hosoyama A."/>
            <person name="Uohara A."/>
            <person name="Ohji S."/>
            <person name="Ichikawa N."/>
        </authorList>
    </citation>
    <scope>NUCLEOTIDE SEQUENCE [LARGE SCALE GENOMIC DNA]</scope>
    <source>
        <strain evidence="1 2">NBRC 14136</strain>
    </source>
</reference>
<dbReference type="Proteomes" id="UP000315353">
    <property type="component" value="Unassembled WGS sequence"/>
</dbReference>
<evidence type="ECO:0000313" key="2">
    <source>
        <dbReference type="Proteomes" id="UP000315353"/>
    </source>
</evidence>
<proteinExistence type="predicted"/>
<name>A0AB73B6Y4_CORFL</name>
<evidence type="ECO:0008006" key="3">
    <source>
        <dbReference type="Google" id="ProtNLM"/>
    </source>
</evidence>
<organism evidence="1 2">
    <name type="scientific">Corynebacterium flavescens</name>
    <dbReference type="NCBI Taxonomy" id="28028"/>
    <lineage>
        <taxon>Bacteria</taxon>
        <taxon>Bacillati</taxon>
        <taxon>Actinomycetota</taxon>
        <taxon>Actinomycetes</taxon>
        <taxon>Mycobacteriales</taxon>
        <taxon>Corynebacteriaceae</taxon>
        <taxon>Corynebacterium</taxon>
    </lineage>
</organism>
<protein>
    <recommendedName>
        <fullName evidence="3">Transposase</fullName>
    </recommendedName>
</protein>
<gene>
    <name evidence="1" type="ORF">CFL01nite_11950</name>
</gene>
<dbReference type="AlphaFoldDB" id="A0AB73B6Y4"/>
<accession>A0AB73B6Y4</accession>
<dbReference type="EMBL" id="BJNB01000015">
    <property type="protein sequence ID" value="GEB97700.1"/>
    <property type="molecule type" value="Genomic_DNA"/>
</dbReference>
<evidence type="ECO:0000313" key="1">
    <source>
        <dbReference type="EMBL" id="GEB97700.1"/>
    </source>
</evidence>
<sequence length="60" mass="6829">MRRCVGYTVLRHAAGCIYQQLGQVVDQILAAVRPDPKPGRWSFGVWKWHPYFQGLGPGFL</sequence>
<comment type="caution">
    <text evidence="1">The sequence shown here is derived from an EMBL/GenBank/DDBJ whole genome shotgun (WGS) entry which is preliminary data.</text>
</comment>